<accession>X1PG59</accession>
<name>X1PG59_9ZZZZ</name>
<evidence type="ECO:0000313" key="1">
    <source>
        <dbReference type="EMBL" id="GAI29889.1"/>
    </source>
</evidence>
<feature type="non-terminal residue" evidence="1">
    <location>
        <position position="1"/>
    </location>
</feature>
<dbReference type="EMBL" id="BARV01015360">
    <property type="protein sequence ID" value="GAI29889.1"/>
    <property type="molecule type" value="Genomic_DNA"/>
</dbReference>
<dbReference type="AlphaFoldDB" id="X1PG59"/>
<reference evidence="1" key="1">
    <citation type="journal article" date="2014" name="Front. Microbiol.">
        <title>High frequency of phylogenetically diverse reductive dehalogenase-homologous genes in deep subseafloor sedimentary metagenomes.</title>
        <authorList>
            <person name="Kawai M."/>
            <person name="Futagami T."/>
            <person name="Toyoda A."/>
            <person name="Takaki Y."/>
            <person name="Nishi S."/>
            <person name="Hori S."/>
            <person name="Arai W."/>
            <person name="Tsubouchi T."/>
            <person name="Morono Y."/>
            <person name="Uchiyama I."/>
            <person name="Ito T."/>
            <person name="Fujiyama A."/>
            <person name="Inagaki F."/>
            <person name="Takami H."/>
        </authorList>
    </citation>
    <scope>NUCLEOTIDE SEQUENCE</scope>
    <source>
        <strain evidence="1">Expedition CK06-06</strain>
    </source>
</reference>
<sequence length="106" mass="11931">LNMGDVLDEAYAIAQCKDCPWYKSCVMPMRFTAEDIRRQLESSAPGMDISQQADLGMQNLLSSMATAAQNSILEGCPIFIERLRNDPNLAQKLKQMMQNWGKEEEG</sequence>
<comment type="caution">
    <text evidence="1">The sequence shown here is derived from an EMBL/GenBank/DDBJ whole genome shotgun (WGS) entry which is preliminary data.</text>
</comment>
<gene>
    <name evidence="1" type="ORF">S06H3_26563</name>
</gene>
<organism evidence="1">
    <name type="scientific">marine sediment metagenome</name>
    <dbReference type="NCBI Taxonomy" id="412755"/>
    <lineage>
        <taxon>unclassified sequences</taxon>
        <taxon>metagenomes</taxon>
        <taxon>ecological metagenomes</taxon>
    </lineage>
</organism>
<protein>
    <submittedName>
        <fullName evidence="1">Uncharacterized protein</fullName>
    </submittedName>
</protein>
<proteinExistence type="predicted"/>